<comment type="caution">
    <text evidence="2">The sequence shown here is derived from an EMBL/GenBank/DDBJ whole genome shotgun (WGS) entry which is preliminary data.</text>
</comment>
<sequence>MHVIIRATVLSCAFTFAARRGGVKLDKKPTAEPAASKAGLVEESALVKELPPMHSKPDGIVAGKHSKPDGIVAGKHSKPDGNVVAERSAFDGNVVAEHSKPDGIVAGKHSKPDGIVAGKHSKPDGIRFDCVWWDC</sequence>
<keyword evidence="3" id="KW-1185">Reference proteome</keyword>
<organism evidence="2 3">
    <name type="scientific">Aureococcus anophagefferens</name>
    <name type="common">Harmful bloom alga</name>
    <dbReference type="NCBI Taxonomy" id="44056"/>
    <lineage>
        <taxon>Eukaryota</taxon>
        <taxon>Sar</taxon>
        <taxon>Stramenopiles</taxon>
        <taxon>Ochrophyta</taxon>
        <taxon>Pelagophyceae</taxon>
        <taxon>Pelagomonadales</taxon>
        <taxon>Pelagomonadaceae</taxon>
        <taxon>Aureococcus</taxon>
    </lineage>
</organism>
<dbReference type="Proteomes" id="UP001363151">
    <property type="component" value="Unassembled WGS sequence"/>
</dbReference>
<name>A0ABR1FSD3_AURAN</name>
<evidence type="ECO:0000256" key="1">
    <source>
        <dbReference type="SAM" id="MobiDB-lite"/>
    </source>
</evidence>
<reference evidence="2 3" key="1">
    <citation type="submission" date="2024-03" db="EMBL/GenBank/DDBJ databases">
        <title>Aureococcus anophagefferens CCMP1851 and Kratosvirus quantuckense: Draft genome of a second virus-susceptible host strain in the model system.</title>
        <authorList>
            <person name="Chase E."/>
            <person name="Truchon A.R."/>
            <person name="Schepens W."/>
            <person name="Wilhelm S.W."/>
        </authorList>
    </citation>
    <scope>NUCLEOTIDE SEQUENCE [LARGE SCALE GENOMIC DNA]</scope>
    <source>
        <strain evidence="2 3">CCMP1851</strain>
    </source>
</reference>
<proteinExistence type="predicted"/>
<evidence type="ECO:0000313" key="3">
    <source>
        <dbReference type="Proteomes" id="UP001363151"/>
    </source>
</evidence>
<protein>
    <submittedName>
        <fullName evidence="2">Uncharacterized protein</fullName>
    </submittedName>
</protein>
<gene>
    <name evidence="2" type="ORF">SO694_000950112</name>
</gene>
<feature type="region of interest" description="Disordered" evidence="1">
    <location>
        <begin position="52"/>
        <end position="82"/>
    </location>
</feature>
<evidence type="ECO:0000313" key="2">
    <source>
        <dbReference type="EMBL" id="KAK7237378.1"/>
    </source>
</evidence>
<accession>A0ABR1FSD3</accession>
<dbReference type="EMBL" id="JBBJCI010000251">
    <property type="protein sequence ID" value="KAK7237378.1"/>
    <property type="molecule type" value="Genomic_DNA"/>
</dbReference>